<dbReference type="Pfam" id="PF00665">
    <property type="entry name" value="rve"/>
    <property type="match status" value="1"/>
</dbReference>
<protein>
    <submittedName>
        <fullName evidence="2">IS3-family transposase, orfB</fullName>
    </submittedName>
</protein>
<dbReference type="InterPro" id="IPR050900">
    <property type="entry name" value="Transposase_IS3/IS150/IS904"/>
</dbReference>
<dbReference type="PANTHER" id="PTHR46889:SF5">
    <property type="entry name" value="INTEGRASE PROTEIN"/>
    <property type="match status" value="1"/>
</dbReference>
<dbReference type="Gene3D" id="3.30.420.10">
    <property type="entry name" value="Ribonuclease H-like superfamily/Ribonuclease H"/>
    <property type="match status" value="1"/>
</dbReference>
<dbReference type="RefSeq" id="WP_015587346.1">
    <property type="nucleotide sequence ID" value="NC_021083.1"/>
</dbReference>
<dbReference type="SUPFAM" id="SSF53098">
    <property type="entry name" value="Ribonuclease H-like"/>
    <property type="match status" value="1"/>
</dbReference>
<evidence type="ECO:0000259" key="1">
    <source>
        <dbReference type="PROSITE" id="PS50994"/>
    </source>
</evidence>
<proteinExistence type="predicted"/>
<sequence length="277" mass="33908">MQTLYRRFKNYKPKWLIREKDKWIVKIIKTIWSSHQDFGYRRIYKYYEIARKDRNSKWYNSEKIGINKIQKLMSCLGLQGFVRKSNRSINRQKTIRSDAIVDQVRRRFQSIKDIYGQNKVFYTDVTVHKIFGVKFYQSTIIEATSRRIIDVKFSHKNDAELILRNMKGFKKLLIKEKLWKDNLIMHSDHGSVYFSKKYQEWTHKNKTTISMGRTYSCSDNVIIEVFHSLIKKWKYKLRKNFTSFKDYLKKLIYWCSEYNYLKTQNKSKFYYQPLIKF</sequence>
<name>M9W9P6_9MOLU</name>
<dbReference type="InterPro" id="IPR036397">
    <property type="entry name" value="RNaseH_sf"/>
</dbReference>
<dbReference type="GO" id="GO:0003676">
    <property type="term" value="F:nucleic acid binding"/>
    <property type="evidence" value="ECO:0007669"/>
    <property type="project" value="InterPro"/>
</dbReference>
<dbReference type="InterPro" id="IPR012337">
    <property type="entry name" value="RNaseH-like_sf"/>
</dbReference>
<dbReference type="KEGG" id="mput:MPUT9231_3040"/>
<evidence type="ECO:0000313" key="2">
    <source>
        <dbReference type="EMBL" id="AGJ90728.1"/>
    </source>
</evidence>
<dbReference type="eggNOG" id="COG2801">
    <property type="taxonomic scope" value="Bacteria"/>
</dbReference>
<organism evidence="2 3">
    <name type="scientific">Mycoplasma putrefaciens Mput9231</name>
    <dbReference type="NCBI Taxonomy" id="1292033"/>
    <lineage>
        <taxon>Bacteria</taxon>
        <taxon>Bacillati</taxon>
        <taxon>Mycoplasmatota</taxon>
        <taxon>Mollicutes</taxon>
        <taxon>Mycoplasmataceae</taxon>
        <taxon>Mycoplasma</taxon>
    </lineage>
</organism>
<dbReference type="PROSITE" id="PS50994">
    <property type="entry name" value="INTEGRASE"/>
    <property type="match status" value="1"/>
</dbReference>
<dbReference type="PATRIC" id="fig|1292033.3.peg.295"/>
<dbReference type="GO" id="GO:0015074">
    <property type="term" value="P:DNA integration"/>
    <property type="evidence" value="ECO:0007669"/>
    <property type="project" value="InterPro"/>
</dbReference>
<dbReference type="PANTHER" id="PTHR46889">
    <property type="entry name" value="TRANSPOSASE INSF FOR INSERTION SEQUENCE IS3B-RELATED"/>
    <property type="match status" value="1"/>
</dbReference>
<gene>
    <name evidence="2" type="ORF">MPUT9231_3040</name>
</gene>
<dbReference type="OrthoDB" id="388865at2"/>
<dbReference type="HOGENOM" id="CLU_027402_4_2_14"/>
<reference evidence="2 3" key="1">
    <citation type="journal article" date="2013" name="Genome Announc.">
        <title>Complete Genome Sequence of Mycoplasma putrefaciens Strain 9231, One of the Agents of Contagious Agalactia in Goats.</title>
        <authorList>
            <person name="Dupuy V."/>
            <person name="Sirand-Pugnet P."/>
            <person name="Baranowski E."/>
            <person name="Barre A."/>
            <person name="Breton M."/>
            <person name="Couture C."/>
            <person name="Dordet-Frisoni E."/>
            <person name="Gaurivaud P."/>
            <person name="Jacob D."/>
            <person name="Lemaitre C."/>
            <person name="Manso-Silvan L."/>
            <person name="Nikolski M."/>
            <person name="Nouvel L.X."/>
            <person name="Poumarat F."/>
            <person name="Tardy F."/>
            <person name="Thebault P."/>
            <person name="Theil S."/>
            <person name="Citti C."/>
            <person name="Blanchard A."/>
            <person name="Thiaucourt F."/>
        </authorList>
    </citation>
    <scope>NUCLEOTIDE SEQUENCE [LARGE SCALE GENOMIC DNA]</scope>
    <source>
        <strain evidence="2">Mput9231</strain>
    </source>
</reference>
<dbReference type="InterPro" id="IPR001584">
    <property type="entry name" value="Integrase_cat-core"/>
</dbReference>
<dbReference type="EMBL" id="CP004357">
    <property type="protein sequence ID" value="AGJ90728.1"/>
    <property type="molecule type" value="Genomic_DNA"/>
</dbReference>
<dbReference type="AlphaFoldDB" id="M9W9P6"/>
<dbReference type="Proteomes" id="UP000012984">
    <property type="component" value="Chromosome"/>
</dbReference>
<keyword evidence="3" id="KW-1185">Reference proteome</keyword>
<feature type="domain" description="Integrase catalytic" evidence="1">
    <location>
        <begin position="108"/>
        <end position="277"/>
    </location>
</feature>
<evidence type="ECO:0000313" key="3">
    <source>
        <dbReference type="Proteomes" id="UP000012984"/>
    </source>
</evidence>
<accession>M9W9P6</accession>